<dbReference type="Proteomes" id="UP000197025">
    <property type="component" value="Unassembled WGS sequence"/>
</dbReference>
<dbReference type="InterPro" id="IPR052045">
    <property type="entry name" value="Sulfur_Carrier/Prot_Modifier"/>
</dbReference>
<dbReference type="SUPFAM" id="SSF54285">
    <property type="entry name" value="MoaD/ThiS"/>
    <property type="match status" value="1"/>
</dbReference>
<dbReference type="PANTHER" id="PTHR38031">
    <property type="entry name" value="SULFUR CARRIER PROTEIN SLR0821-RELATED"/>
    <property type="match status" value="1"/>
</dbReference>
<reference evidence="2" key="1">
    <citation type="submission" date="2017-06" db="EMBL/GenBank/DDBJ databases">
        <authorList>
            <person name="Varghese N."/>
            <person name="Submissions S."/>
        </authorList>
    </citation>
    <scope>NUCLEOTIDE SEQUENCE [LARGE SCALE GENOMIC DNA]</scope>
    <source>
        <strain evidence="2">JAD2</strain>
    </source>
</reference>
<dbReference type="InParanoid" id="A0A212QNG1"/>
<evidence type="ECO:0000313" key="2">
    <source>
        <dbReference type="Proteomes" id="UP000197025"/>
    </source>
</evidence>
<dbReference type="PANTHER" id="PTHR38031:SF1">
    <property type="entry name" value="SULFUR CARRIER PROTEIN CYSO"/>
    <property type="match status" value="1"/>
</dbReference>
<name>A0A212QNG1_9CHLR</name>
<keyword evidence="2" id="KW-1185">Reference proteome</keyword>
<dbReference type="EMBL" id="FYEK01000012">
    <property type="protein sequence ID" value="SNB60895.1"/>
    <property type="molecule type" value="Genomic_DNA"/>
</dbReference>
<dbReference type="InterPro" id="IPR003749">
    <property type="entry name" value="ThiS/MoaD-like"/>
</dbReference>
<dbReference type="RefSeq" id="WP_088570441.1">
    <property type="nucleotide sequence ID" value="NZ_FYEK01000012.1"/>
</dbReference>
<organism evidence="1 2">
    <name type="scientific">Thermoflexus hugenholtzii JAD2</name>
    <dbReference type="NCBI Taxonomy" id="877466"/>
    <lineage>
        <taxon>Bacteria</taxon>
        <taxon>Bacillati</taxon>
        <taxon>Chloroflexota</taxon>
        <taxon>Thermoflexia</taxon>
        <taxon>Thermoflexales</taxon>
        <taxon>Thermoflexaceae</taxon>
        <taxon>Thermoflexus</taxon>
    </lineage>
</organism>
<dbReference type="InterPro" id="IPR012675">
    <property type="entry name" value="Beta-grasp_dom_sf"/>
</dbReference>
<dbReference type="InterPro" id="IPR016155">
    <property type="entry name" value="Mopterin_synth/thiamin_S_b"/>
</dbReference>
<dbReference type="AlphaFoldDB" id="A0A212QNG1"/>
<dbReference type="Gene3D" id="3.10.20.30">
    <property type="match status" value="1"/>
</dbReference>
<sequence>MAVQILIPTPLRVYTRGEKVVTVEARTVGEALRALTDQFPELKRHLFTEEGRLRSFVNLYLGDEDVRYLQGEETPIPDGQTLSIVPSIAGGRSPGS</sequence>
<dbReference type="Pfam" id="PF02597">
    <property type="entry name" value="ThiS"/>
    <property type="match status" value="1"/>
</dbReference>
<accession>A0A212QNG1</accession>
<gene>
    <name evidence="1" type="ORF">SAMN02746019_00026340</name>
</gene>
<evidence type="ECO:0000313" key="1">
    <source>
        <dbReference type="EMBL" id="SNB60895.1"/>
    </source>
</evidence>
<proteinExistence type="predicted"/>
<protein>
    <submittedName>
        <fullName evidence="1">Molybdopterin synthase subunit MoaD</fullName>
    </submittedName>
</protein>
<dbReference type="OrthoDB" id="9156098at2"/>